<keyword evidence="2" id="KW-1185">Reference proteome</keyword>
<dbReference type="Proteomes" id="UP000192796">
    <property type="component" value="Unassembled WGS sequence"/>
</dbReference>
<name>A0A1V9G1Z7_9BACT</name>
<sequence>MMNKLKPLIFTGCIALLFSLSCKKAIEKKVENMIMDAITNGEWIVEQYIEGSNNISNQFLNYTFKFDSNGTVTGTINSSVTSGTWAANSTDYTITSEFPTAGDPLKKLNGVWKIKDSYWDFVKAEMTTSSGTNVLTLRKK</sequence>
<dbReference type="OrthoDB" id="666127at2"/>
<protein>
    <recommendedName>
        <fullName evidence="3">Lipocalin-like domain-containing protein</fullName>
    </recommendedName>
</protein>
<comment type="caution">
    <text evidence="1">The sequence shown here is derived from an EMBL/GenBank/DDBJ whole genome shotgun (WGS) entry which is preliminary data.</text>
</comment>
<accession>A0A1V9G1Z7</accession>
<evidence type="ECO:0000313" key="1">
    <source>
        <dbReference type="EMBL" id="OQP64675.1"/>
    </source>
</evidence>
<proteinExistence type="predicted"/>
<dbReference type="PROSITE" id="PS51257">
    <property type="entry name" value="PROKAR_LIPOPROTEIN"/>
    <property type="match status" value="1"/>
</dbReference>
<dbReference type="EMBL" id="LVYD01000041">
    <property type="protein sequence ID" value="OQP64675.1"/>
    <property type="molecule type" value="Genomic_DNA"/>
</dbReference>
<evidence type="ECO:0008006" key="3">
    <source>
        <dbReference type="Google" id="ProtNLM"/>
    </source>
</evidence>
<gene>
    <name evidence="1" type="ORF">A3860_18105</name>
</gene>
<organism evidence="1 2">
    <name type="scientific">Niastella vici</name>
    <dbReference type="NCBI Taxonomy" id="1703345"/>
    <lineage>
        <taxon>Bacteria</taxon>
        <taxon>Pseudomonadati</taxon>
        <taxon>Bacteroidota</taxon>
        <taxon>Chitinophagia</taxon>
        <taxon>Chitinophagales</taxon>
        <taxon>Chitinophagaceae</taxon>
        <taxon>Niastella</taxon>
    </lineage>
</organism>
<dbReference type="AlphaFoldDB" id="A0A1V9G1Z7"/>
<dbReference type="RefSeq" id="WP_081146488.1">
    <property type="nucleotide sequence ID" value="NZ_LVYD01000041.1"/>
</dbReference>
<reference evidence="1 2" key="1">
    <citation type="submission" date="2016-03" db="EMBL/GenBank/DDBJ databases">
        <title>Niastella vici sp. nov., isolated from farmland soil.</title>
        <authorList>
            <person name="Chen L."/>
            <person name="Wang D."/>
            <person name="Yang S."/>
            <person name="Wang G."/>
        </authorList>
    </citation>
    <scope>NUCLEOTIDE SEQUENCE [LARGE SCALE GENOMIC DNA]</scope>
    <source>
        <strain evidence="1 2">DJ57</strain>
    </source>
</reference>
<evidence type="ECO:0000313" key="2">
    <source>
        <dbReference type="Proteomes" id="UP000192796"/>
    </source>
</evidence>